<evidence type="ECO:0000256" key="4">
    <source>
        <dbReference type="ARBA" id="ARBA00022692"/>
    </source>
</evidence>
<protein>
    <submittedName>
        <fullName evidence="10">Uncharacterized protein</fullName>
    </submittedName>
</protein>
<evidence type="ECO:0000256" key="1">
    <source>
        <dbReference type="ARBA" id="ARBA00004141"/>
    </source>
</evidence>
<evidence type="ECO:0000313" key="10">
    <source>
        <dbReference type="EMBL" id="TFJ86344.1"/>
    </source>
</evidence>
<dbReference type="InterPro" id="IPR004776">
    <property type="entry name" value="Mem_transp_PIN-like"/>
</dbReference>
<feature type="transmembrane region" description="Helical" evidence="9">
    <location>
        <begin position="432"/>
        <end position="455"/>
    </location>
</feature>
<gene>
    <name evidence="10" type="ORF">NSK_002552</name>
</gene>
<feature type="transmembrane region" description="Helical" evidence="9">
    <location>
        <begin position="337"/>
        <end position="354"/>
    </location>
</feature>
<evidence type="ECO:0000256" key="5">
    <source>
        <dbReference type="ARBA" id="ARBA00022989"/>
    </source>
</evidence>
<keyword evidence="3" id="KW-0813">Transport</keyword>
<feature type="transmembrane region" description="Helical" evidence="9">
    <location>
        <begin position="158"/>
        <end position="176"/>
    </location>
</feature>
<organism evidence="10 11">
    <name type="scientific">Nannochloropsis salina CCMP1776</name>
    <dbReference type="NCBI Taxonomy" id="1027361"/>
    <lineage>
        <taxon>Eukaryota</taxon>
        <taxon>Sar</taxon>
        <taxon>Stramenopiles</taxon>
        <taxon>Ochrophyta</taxon>
        <taxon>Eustigmatophyceae</taxon>
        <taxon>Eustigmatales</taxon>
        <taxon>Monodopsidaceae</taxon>
        <taxon>Microchloropsis</taxon>
        <taxon>Microchloropsis salina</taxon>
    </lineage>
</organism>
<evidence type="ECO:0000256" key="3">
    <source>
        <dbReference type="ARBA" id="ARBA00022448"/>
    </source>
</evidence>
<keyword evidence="6 9" id="KW-0472">Membrane</keyword>
<dbReference type="GO" id="GO:0012505">
    <property type="term" value="C:endomembrane system"/>
    <property type="evidence" value="ECO:0007669"/>
    <property type="project" value="UniProtKB-SubCell"/>
</dbReference>
<dbReference type="GO" id="GO:0016020">
    <property type="term" value="C:membrane"/>
    <property type="evidence" value="ECO:0007669"/>
    <property type="project" value="UniProtKB-SubCell"/>
</dbReference>
<keyword evidence="11" id="KW-1185">Reference proteome</keyword>
<dbReference type="InterPro" id="IPR045033">
    <property type="entry name" value="PILS1/3/4/5/7"/>
</dbReference>
<feature type="transmembrane region" description="Helical" evidence="9">
    <location>
        <begin position="298"/>
        <end position="317"/>
    </location>
</feature>
<dbReference type="EMBL" id="SDOX01000009">
    <property type="protein sequence ID" value="TFJ86344.1"/>
    <property type="molecule type" value="Genomic_DNA"/>
</dbReference>
<feature type="transmembrane region" description="Helical" evidence="9">
    <location>
        <begin position="23"/>
        <end position="48"/>
    </location>
</feature>
<dbReference type="OrthoDB" id="191139at2759"/>
<reference evidence="10 11" key="1">
    <citation type="submission" date="2019-01" db="EMBL/GenBank/DDBJ databases">
        <title>Nuclear Genome Assembly of the Microalgal Biofuel strain Nannochloropsis salina CCMP1776.</title>
        <authorList>
            <person name="Hovde B."/>
        </authorList>
    </citation>
    <scope>NUCLEOTIDE SEQUENCE [LARGE SCALE GENOMIC DNA]</scope>
    <source>
        <strain evidence="10 11">CCMP1776</strain>
    </source>
</reference>
<comment type="caution">
    <text evidence="10">The sequence shown here is derived from an EMBL/GenBank/DDBJ whole genome shotgun (WGS) entry which is preliminary data.</text>
</comment>
<dbReference type="PANTHER" id="PTHR31651">
    <property type="match status" value="1"/>
</dbReference>
<feature type="transmembrane region" description="Helical" evidence="9">
    <location>
        <begin position="399"/>
        <end position="420"/>
    </location>
</feature>
<feature type="transmembrane region" description="Helical" evidence="9">
    <location>
        <begin position="91"/>
        <end position="113"/>
    </location>
</feature>
<proteinExistence type="inferred from homology"/>
<dbReference type="PANTHER" id="PTHR31651:SF36">
    <property type="entry name" value="AUXIN EFFLUX CARRIER FAMILY PROTEIN"/>
    <property type="match status" value="1"/>
</dbReference>
<feature type="transmembrane region" description="Helical" evidence="9">
    <location>
        <begin position="366"/>
        <end position="387"/>
    </location>
</feature>
<evidence type="ECO:0000256" key="6">
    <source>
        <dbReference type="ARBA" id="ARBA00023136"/>
    </source>
</evidence>
<dbReference type="AlphaFoldDB" id="A0A4D9D5S5"/>
<sequence length="464" mass="49432">MVTLSSTAANAAAISQQQAFDPFAAASGAVLNLVACCCLGVTASRYRVLDQQALSALSRLVYNVFQPSLLFTNVLQILATPSQARGTIFLLPLAAAVQIVTAAGISRVLLRLVGLNPFSEAGREVRICSTFANAGPLPLLFVDALFKNHPDPTLRTRAVAFISFYLLAWSPLFWNYGYGILVDKTEDTGGKKGQPMEYSSLGTQSVGGPRLGSGTGGAGMMVNGNGSAAAMVLEEGVDGKETHATNWTSPHQQQYSRQQVPCSEGRSYPSHALVRSALEKARRVAHSRAMKKLLNPPTLGCTLGALVGVCSPLRGLLFGDTAPFSCVFSALRTMGSAYVPCVLLILSGSLAQGLEGFDSNVFRRAMLVMFQRFCIMPAVAFACVETGKRTGLLPTQDPLLLFVILLQGCMPSAQNSVLILQLERRPQAAASIARLISTVYILSILPVGMLIRTLLSYCPMGFTA</sequence>
<keyword evidence="5 9" id="KW-1133">Transmembrane helix</keyword>
<evidence type="ECO:0000256" key="7">
    <source>
        <dbReference type="ARBA" id="ARBA00025100"/>
    </source>
</evidence>
<evidence type="ECO:0000256" key="8">
    <source>
        <dbReference type="ARBA" id="ARBA00025752"/>
    </source>
</evidence>
<evidence type="ECO:0000256" key="2">
    <source>
        <dbReference type="ARBA" id="ARBA00004308"/>
    </source>
</evidence>
<evidence type="ECO:0000313" key="11">
    <source>
        <dbReference type="Proteomes" id="UP000355283"/>
    </source>
</evidence>
<comment type="function">
    <text evidence="7">Involved in cellular auxin homeostasis by regulating auxin metabolism. Regulates intracellular auxin accumulation at the endoplasmic reticulum and thus auxin availability for nuclear auxin signaling.</text>
</comment>
<keyword evidence="4 9" id="KW-0812">Transmembrane</keyword>
<accession>A0A4D9D5S5</accession>
<comment type="subcellular location">
    <subcellularLocation>
        <location evidence="2">Endomembrane system</location>
    </subcellularLocation>
    <subcellularLocation>
        <location evidence="1">Membrane</location>
        <topology evidence="1">Multi-pass membrane protein</topology>
    </subcellularLocation>
</comment>
<comment type="similarity">
    <text evidence="8">Belongs to the auxin efflux carrier (TC 2.A.69.2) family.</text>
</comment>
<dbReference type="Proteomes" id="UP000355283">
    <property type="component" value="Unassembled WGS sequence"/>
</dbReference>
<evidence type="ECO:0000256" key="9">
    <source>
        <dbReference type="SAM" id="Phobius"/>
    </source>
</evidence>
<dbReference type="Pfam" id="PF03547">
    <property type="entry name" value="Mem_trans"/>
    <property type="match status" value="1"/>
</dbReference>
<name>A0A4D9D5S5_9STRA</name>
<dbReference type="GO" id="GO:0055085">
    <property type="term" value="P:transmembrane transport"/>
    <property type="evidence" value="ECO:0007669"/>
    <property type="project" value="InterPro"/>
</dbReference>